<evidence type="ECO:0000256" key="1">
    <source>
        <dbReference type="ARBA" id="ARBA00004123"/>
    </source>
</evidence>
<dbReference type="PANTHER" id="PTHR12972">
    <property type="entry name" value="DOWNSTREAM NEIGHBOR OF SON"/>
    <property type="match status" value="1"/>
</dbReference>
<dbReference type="GO" id="GO:0005634">
    <property type="term" value="C:nucleus"/>
    <property type="evidence" value="ECO:0007669"/>
    <property type="project" value="UniProtKB-SubCell"/>
</dbReference>
<dbReference type="InterPro" id="IPR024861">
    <property type="entry name" value="Donson"/>
</dbReference>
<keyword evidence="2" id="KW-0217">Developmental protein</keyword>
<dbReference type="InterPro" id="IPR036179">
    <property type="entry name" value="Ig-like_dom_sf"/>
</dbReference>
<dbReference type="PROSITE" id="PS50835">
    <property type="entry name" value="IG_LIKE"/>
    <property type="match status" value="2"/>
</dbReference>
<evidence type="ECO:0000256" key="3">
    <source>
        <dbReference type="ARBA" id="ARBA00023242"/>
    </source>
</evidence>
<feature type="transmembrane region" description="Helical" evidence="6">
    <location>
        <begin position="1131"/>
        <end position="1153"/>
    </location>
</feature>
<evidence type="ECO:0000256" key="4">
    <source>
        <dbReference type="ARBA" id="ARBA00025806"/>
    </source>
</evidence>
<dbReference type="PRINTS" id="PR02064">
    <property type="entry name" value="DONSON"/>
</dbReference>
<keyword evidence="9" id="KW-1185">Reference proteome</keyword>
<dbReference type="SMART" id="SM00406">
    <property type="entry name" value="IGv"/>
    <property type="match status" value="2"/>
</dbReference>
<dbReference type="Gene3D" id="2.60.40.10">
    <property type="entry name" value="Immunoglobulins"/>
    <property type="match status" value="2"/>
</dbReference>
<evidence type="ECO:0000256" key="2">
    <source>
        <dbReference type="ARBA" id="ARBA00022473"/>
    </source>
</evidence>
<sequence length="1157" mass="125758">MADLGCYSPSFKKPSDVLRMRRKRARSEGPGRRTSSPAVSVDGVRPFSPGPLLNAPGRTSGGVKRRNPFANIENTYNSPKKRALSYCDGHNAAVEGKKAAAVVLDARFIEERLNAGTALREELFNNDQQKQHEIKTPVSLSEDDGLFEEDLFEPERSTPVLKSPEAVCDAAPAEVCLEFPADWSLKTRLLFTSSQSFSWSEHLKAQEEAQGLSSHCRAEFASLPAHIQEPRGCAELRCGFQQCLQYWQHPSLPWLSLFPRIGAERKFTGKCMPWAQDAALQQSLMSDWSVSLTSLYSLLKARLCPYFYLCSYQFTVLFRAAGLSGAKGISALLSPTTRGLREAMKAEGIEFSLPLLEERRKSKELASSQLGESVQQTDGDETSSGAVLSEHSENEEDDEDDDDGGFSWLKEMGVQDKIKKPDAISIKLRKEHREVRLDHRPESVVLVEGLNTFTLLNFLINCKSLVAGAGSQAGLPPTLLAPTAFKGATLHSLKARTVNVKTQVRMGYQDVCSLEVTGPIMPHTLHALTQLLKPAQKGEFSVGLYTHEPTAVLNVPISQPPEPQQQESVVQDLSRCGLQQSSVQQLAAPSILGKICLGFYLQTSEVQAYIGESVILACNGSAFPEEELQVYWEAMGKDVISLQGDVITVGKGFEDRVNFLSDPTESADFSLILSDLMLNDGEIYECLWEGTKPISSVLLQVSTPEDFTDHAEAFEGDDVTLECFGNVPKNKPWEDIYIQWLKDDREILRLSSGKTDVSIDYSILKLPSKHDISRGIFSLSIMSVSVFDQGVYQCRYKSTDYGAPRSGFPETYALTVWVTDTSVTDTGIDSGVFSEERSSTASLSSSSMLSHTDTSSSVPVWTSVASAQTESVSSVPAHAYAGSSQTQSSSSLPTLTYAERHEGLFLVMTDTSVTDSNSVTETGADSALFLVATDTSITETDTDSAVFLVATDTSVTETYADSAVFLVTTDTSVTETDTDSALFPVAMDASVTETYTDSVMTDTSVTETGADSALFLMATDMSVTETNSVTTDTSVTETDTNSVLFLVTTDTSVTETDADSALFLVMTDTAVTETDTDSVTTDTSLATDTSVTETATNSALFLVTTDTSVTETATDSGQWDRLEFLSDEIPWIRIGLISGVLLITAVVLGLLLVSGRV</sequence>
<dbReference type="InterPro" id="IPR003599">
    <property type="entry name" value="Ig_sub"/>
</dbReference>
<feature type="compositionally biased region" description="Polar residues" evidence="5">
    <location>
        <begin position="366"/>
        <end position="386"/>
    </location>
</feature>
<dbReference type="SMART" id="SM00409">
    <property type="entry name" value="IG"/>
    <property type="match status" value="2"/>
</dbReference>
<dbReference type="AlphaFoldDB" id="A0AA88TWB9"/>
<dbReference type="InterPro" id="IPR013106">
    <property type="entry name" value="Ig_V-set"/>
</dbReference>
<comment type="caution">
    <text evidence="8">The sequence shown here is derived from an EMBL/GenBank/DDBJ whole genome shotgun (WGS) entry which is preliminary data.</text>
</comment>
<comment type="similarity">
    <text evidence="4">Belongs to the DONSON family.</text>
</comment>
<name>A0AA88TWB9_9TELE</name>
<dbReference type="Pfam" id="PF07686">
    <property type="entry name" value="V-set"/>
    <property type="match status" value="1"/>
</dbReference>
<keyword evidence="6" id="KW-0812">Transmembrane</keyword>
<accession>A0AA88TWB9</accession>
<dbReference type="InterPro" id="IPR007110">
    <property type="entry name" value="Ig-like_dom"/>
</dbReference>
<gene>
    <name evidence="8" type="ORF">Q8A67_004315</name>
</gene>
<organism evidence="8 9">
    <name type="scientific">Cirrhinus molitorella</name>
    <name type="common">mud carp</name>
    <dbReference type="NCBI Taxonomy" id="172907"/>
    <lineage>
        <taxon>Eukaryota</taxon>
        <taxon>Metazoa</taxon>
        <taxon>Chordata</taxon>
        <taxon>Craniata</taxon>
        <taxon>Vertebrata</taxon>
        <taxon>Euteleostomi</taxon>
        <taxon>Actinopterygii</taxon>
        <taxon>Neopterygii</taxon>
        <taxon>Teleostei</taxon>
        <taxon>Ostariophysi</taxon>
        <taxon>Cypriniformes</taxon>
        <taxon>Cyprinidae</taxon>
        <taxon>Labeoninae</taxon>
        <taxon>Labeonini</taxon>
        <taxon>Cirrhinus</taxon>
    </lineage>
</organism>
<dbReference type="Proteomes" id="UP001187343">
    <property type="component" value="Unassembled WGS sequence"/>
</dbReference>
<feature type="domain" description="Ig-like" evidence="7">
    <location>
        <begin position="693"/>
        <end position="815"/>
    </location>
</feature>
<feature type="region of interest" description="Disordered" evidence="5">
    <location>
        <begin position="1"/>
        <end position="74"/>
    </location>
</feature>
<dbReference type="InterPro" id="IPR013783">
    <property type="entry name" value="Ig-like_fold"/>
</dbReference>
<keyword evidence="6" id="KW-1133">Transmembrane helix</keyword>
<reference evidence="8" key="1">
    <citation type="submission" date="2023-08" db="EMBL/GenBank/DDBJ databases">
        <title>Chromosome-level Genome Assembly of mud carp (Cirrhinus molitorella).</title>
        <authorList>
            <person name="Liu H."/>
        </authorList>
    </citation>
    <scope>NUCLEOTIDE SEQUENCE</scope>
    <source>
        <strain evidence="8">Prfri</strain>
        <tissue evidence="8">Muscle</tissue>
    </source>
</reference>
<feature type="domain" description="Ig-like" evidence="7">
    <location>
        <begin position="589"/>
        <end position="686"/>
    </location>
</feature>
<keyword evidence="3" id="KW-0539">Nucleus</keyword>
<evidence type="ECO:0000256" key="6">
    <source>
        <dbReference type="SAM" id="Phobius"/>
    </source>
</evidence>
<evidence type="ECO:0000313" key="8">
    <source>
        <dbReference type="EMBL" id="KAK2908478.1"/>
    </source>
</evidence>
<evidence type="ECO:0000259" key="7">
    <source>
        <dbReference type="PROSITE" id="PS50835"/>
    </source>
</evidence>
<dbReference type="SUPFAM" id="SSF48726">
    <property type="entry name" value="Immunoglobulin"/>
    <property type="match status" value="2"/>
</dbReference>
<evidence type="ECO:0000256" key="5">
    <source>
        <dbReference type="SAM" id="MobiDB-lite"/>
    </source>
</evidence>
<dbReference type="EMBL" id="JAUYZG010000004">
    <property type="protein sequence ID" value="KAK2908478.1"/>
    <property type="molecule type" value="Genomic_DNA"/>
</dbReference>
<feature type="compositionally biased region" description="Acidic residues" evidence="5">
    <location>
        <begin position="393"/>
        <end position="404"/>
    </location>
</feature>
<dbReference type="PANTHER" id="PTHR12972:SF0">
    <property type="entry name" value="PROTEIN DOWNSTREAM NEIGHBOR OF SON"/>
    <property type="match status" value="1"/>
</dbReference>
<proteinExistence type="inferred from homology"/>
<protein>
    <recommendedName>
        <fullName evidence="7">Ig-like domain-containing protein</fullName>
    </recommendedName>
</protein>
<comment type="subcellular location">
    <subcellularLocation>
        <location evidence="1">Nucleus</location>
    </subcellularLocation>
</comment>
<keyword evidence="6" id="KW-0472">Membrane</keyword>
<dbReference type="GO" id="GO:0033260">
    <property type="term" value="P:nuclear DNA replication"/>
    <property type="evidence" value="ECO:0007669"/>
    <property type="project" value="TreeGrafter"/>
</dbReference>
<evidence type="ECO:0000313" key="9">
    <source>
        <dbReference type="Proteomes" id="UP001187343"/>
    </source>
</evidence>
<feature type="region of interest" description="Disordered" evidence="5">
    <location>
        <begin position="366"/>
        <end position="406"/>
    </location>
</feature>